<dbReference type="PANTHER" id="PTHR31321">
    <property type="entry name" value="ACYL-COA THIOESTER HYDROLASE YBHC-RELATED"/>
    <property type="match status" value="1"/>
</dbReference>
<proteinExistence type="predicted"/>
<accession>A0A1V6PJI6</accession>
<gene>
    <name evidence="2" type="ORF">PENDEC_c003G07024</name>
</gene>
<dbReference type="InterPro" id="IPR011050">
    <property type="entry name" value="Pectin_lyase_fold/virulence"/>
</dbReference>
<dbReference type="InterPro" id="IPR012334">
    <property type="entry name" value="Pectin_lyas_fold"/>
</dbReference>
<evidence type="ECO:0000256" key="1">
    <source>
        <dbReference type="SAM" id="SignalP"/>
    </source>
</evidence>
<dbReference type="UniPathway" id="UPA00545">
    <property type="reaction ID" value="UER00823"/>
</dbReference>
<evidence type="ECO:0000313" key="2">
    <source>
        <dbReference type="EMBL" id="OQD77141.1"/>
    </source>
</evidence>
<keyword evidence="1" id="KW-0732">Signal</keyword>
<dbReference type="Gene3D" id="2.160.20.10">
    <property type="entry name" value="Single-stranded right-handed beta-helix, Pectin lyase-like"/>
    <property type="match status" value="1"/>
</dbReference>
<sequence length="184" mass="19339">MLRILSITLLALSWHILTTHSTAMSHISRAQCQASAHCPPGTILVSANDKSADFTTIQNAIDSLPDDTSSQTILILSGLYEEQLNVTRAGPLTLLGQTSNPKDATKNKVTITHAAANQDNTGRIDNVYSSVLIVSPTLDASLTGSGPTASPSQLIHHSETKISAPTTSISQIHGPSTPPDPPTL</sequence>
<dbReference type="EMBL" id="MDYL01000003">
    <property type="protein sequence ID" value="OQD77141.1"/>
    <property type="molecule type" value="Genomic_DNA"/>
</dbReference>
<protein>
    <submittedName>
        <fullName evidence="2">Uncharacterized protein</fullName>
    </submittedName>
</protein>
<feature type="chain" id="PRO_5013365681" evidence="1">
    <location>
        <begin position="24"/>
        <end position="184"/>
    </location>
</feature>
<dbReference type="GO" id="GO:0030599">
    <property type="term" value="F:pectinesterase activity"/>
    <property type="evidence" value="ECO:0007669"/>
    <property type="project" value="TreeGrafter"/>
</dbReference>
<evidence type="ECO:0000313" key="3">
    <source>
        <dbReference type="Proteomes" id="UP000191522"/>
    </source>
</evidence>
<feature type="signal peptide" evidence="1">
    <location>
        <begin position="1"/>
        <end position="23"/>
    </location>
</feature>
<dbReference type="Proteomes" id="UP000191522">
    <property type="component" value="Unassembled WGS sequence"/>
</dbReference>
<dbReference type="GO" id="GO:0045490">
    <property type="term" value="P:pectin catabolic process"/>
    <property type="evidence" value="ECO:0007669"/>
    <property type="project" value="UniProtKB-UniPathway"/>
</dbReference>
<reference evidence="3" key="1">
    <citation type="journal article" date="2017" name="Nat. Microbiol.">
        <title>Global analysis of biosynthetic gene clusters reveals vast potential of secondary metabolite production in Penicillium species.</title>
        <authorList>
            <person name="Nielsen J.C."/>
            <person name="Grijseels S."/>
            <person name="Prigent S."/>
            <person name="Ji B."/>
            <person name="Dainat J."/>
            <person name="Nielsen K.F."/>
            <person name="Frisvad J.C."/>
            <person name="Workman M."/>
            <person name="Nielsen J."/>
        </authorList>
    </citation>
    <scope>NUCLEOTIDE SEQUENCE [LARGE SCALE GENOMIC DNA]</scope>
    <source>
        <strain evidence="3">IBT 11843</strain>
    </source>
</reference>
<dbReference type="PANTHER" id="PTHR31321:SF57">
    <property type="entry name" value="PECTINESTERASE 53-RELATED"/>
    <property type="match status" value="1"/>
</dbReference>
<organism evidence="2 3">
    <name type="scientific">Penicillium decumbens</name>
    <dbReference type="NCBI Taxonomy" id="69771"/>
    <lineage>
        <taxon>Eukaryota</taxon>
        <taxon>Fungi</taxon>
        <taxon>Dikarya</taxon>
        <taxon>Ascomycota</taxon>
        <taxon>Pezizomycotina</taxon>
        <taxon>Eurotiomycetes</taxon>
        <taxon>Eurotiomycetidae</taxon>
        <taxon>Eurotiales</taxon>
        <taxon>Aspergillaceae</taxon>
        <taxon>Penicillium</taxon>
    </lineage>
</organism>
<name>A0A1V6PJI6_PENDC</name>
<dbReference type="OrthoDB" id="3934656at2759"/>
<dbReference type="STRING" id="69771.A0A1V6PJI6"/>
<comment type="caution">
    <text evidence="2">The sequence shown here is derived from an EMBL/GenBank/DDBJ whole genome shotgun (WGS) entry which is preliminary data.</text>
</comment>
<dbReference type="AlphaFoldDB" id="A0A1V6PJI6"/>
<keyword evidence="3" id="KW-1185">Reference proteome</keyword>
<dbReference type="SUPFAM" id="SSF51126">
    <property type="entry name" value="Pectin lyase-like"/>
    <property type="match status" value="1"/>
</dbReference>